<dbReference type="EMBL" id="LR134377">
    <property type="protein sequence ID" value="VEH05434.1"/>
    <property type="molecule type" value="Genomic_DNA"/>
</dbReference>
<dbReference type="Proteomes" id="UP000271380">
    <property type="component" value="Chromosome"/>
</dbReference>
<evidence type="ECO:0000256" key="1">
    <source>
        <dbReference type="SAM" id="Phobius"/>
    </source>
</evidence>
<evidence type="ECO:0000313" key="3">
    <source>
        <dbReference type="Proteomes" id="UP000271380"/>
    </source>
</evidence>
<keyword evidence="1" id="KW-1133">Transmembrane helix</keyword>
<reference evidence="2 3" key="1">
    <citation type="submission" date="2018-12" db="EMBL/GenBank/DDBJ databases">
        <authorList>
            <consortium name="Pathogen Informatics"/>
        </authorList>
    </citation>
    <scope>NUCLEOTIDE SEQUENCE [LARGE SCALE GENOMIC DNA]</scope>
    <source>
        <strain evidence="2 3">NCTC949</strain>
    </source>
</reference>
<name>A0AB38VQS0_9CORY</name>
<accession>A0AB38VQS0</accession>
<proteinExistence type="predicted"/>
<keyword evidence="1" id="KW-0472">Membrane</keyword>
<gene>
    <name evidence="2" type="ORF">NCTC949_00606</name>
</gene>
<feature type="transmembrane region" description="Helical" evidence="1">
    <location>
        <begin position="33"/>
        <end position="54"/>
    </location>
</feature>
<dbReference type="AlphaFoldDB" id="A0AB38VQS0"/>
<evidence type="ECO:0000313" key="2">
    <source>
        <dbReference type="EMBL" id="VEH05434.1"/>
    </source>
</evidence>
<organism evidence="2 3">
    <name type="scientific">Corynebacterium kutscheri</name>
    <dbReference type="NCBI Taxonomy" id="35755"/>
    <lineage>
        <taxon>Bacteria</taxon>
        <taxon>Bacillati</taxon>
        <taxon>Actinomycetota</taxon>
        <taxon>Actinomycetes</taxon>
        <taxon>Mycobacteriales</taxon>
        <taxon>Corynebacteriaceae</taxon>
        <taxon>Corynebacterium</taxon>
    </lineage>
</organism>
<protein>
    <submittedName>
        <fullName evidence="2">Uncharacterized protein</fullName>
    </submittedName>
</protein>
<sequence length="83" mass="8917">MFHIVPTGAVIHLFVFLFSVKGGFFVKIRKISLAIASAVMMAGSAAAIAPAQAFTPENLAENIQRNFSQYWDGGVQWCVGGTL</sequence>
<keyword evidence="1" id="KW-0812">Transmembrane</keyword>
<feature type="transmembrane region" description="Helical" evidence="1">
    <location>
        <begin position="6"/>
        <end position="26"/>
    </location>
</feature>